<protein>
    <recommendedName>
        <fullName evidence="3">Peptidase A2 domain-containing protein</fullName>
    </recommendedName>
</protein>
<dbReference type="Gene3D" id="2.40.70.10">
    <property type="entry name" value="Acid Proteases"/>
    <property type="match status" value="1"/>
</dbReference>
<accession>A0ABR1JGH9</accession>
<evidence type="ECO:0008006" key="3">
    <source>
        <dbReference type="Google" id="ProtNLM"/>
    </source>
</evidence>
<dbReference type="InterPro" id="IPR021109">
    <property type="entry name" value="Peptidase_aspartic_dom_sf"/>
</dbReference>
<dbReference type="Proteomes" id="UP001498398">
    <property type="component" value="Unassembled WGS sequence"/>
</dbReference>
<reference evidence="1 2" key="1">
    <citation type="submission" date="2024-01" db="EMBL/GenBank/DDBJ databases">
        <title>A draft genome for the cacao thread blight pathogen Marasmiellus scandens.</title>
        <authorList>
            <person name="Baruah I.K."/>
            <person name="Leung J."/>
            <person name="Bukari Y."/>
            <person name="Amoako-Attah I."/>
            <person name="Meinhardt L.W."/>
            <person name="Bailey B.A."/>
            <person name="Cohen S.P."/>
        </authorList>
    </citation>
    <scope>NUCLEOTIDE SEQUENCE [LARGE SCALE GENOMIC DNA]</scope>
    <source>
        <strain evidence="1 2">GH-19</strain>
    </source>
</reference>
<evidence type="ECO:0000313" key="2">
    <source>
        <dbReference type="Proteomes" id="UP001498398"/>
    </source>
</evidence>
<evidence type="ECO:0000313" key="1">
    <source>
        <dbReference type="EMBL" id="KAK7457885.1"/>
    </source>
</evidence>
<proteinExistence type="predicted"/>
<dbReference type="EMBL" id="JBANRG010000019">
    <property type="protein sequence ID" value="KAK7457885.1"/>
    <property type="molecule type" value="Genomic_DNA"/>
</dbReference>
<sequence length="176" mass="19553">MARRSPRRVGVEIPRQAVTLSGEECQCPTECSNSHALHVLSAPDEIDVIDLYSVWPKEDEETVPFIHTVEFVGKDKELINVKALFDDGAMVSAMSTAVFEQVKHKLTDWGPSARRLRMANGTVVPSVAVWKGVVNLGGVTARGEFEVFSSDGKWDFLFGKPLLKCFHAYHGYDKDT</sequence>
<organism evidence="1 2">
    <name type="scientific">Marasmiellus scandens</name>
    <dbReference type="NCBI Taxonomy" id="2682957"/>
    <lineage>
        <taxon>Eukaryota</taxon>
        <taxon>Fungi</taxon>
        <taxon>Dikarya</taxon>
        <taxon>Basidiomycota</taxon>
        <taxon>Agaricomycotina</taxon>
        <taxon>Agaricomycetes</taxon>
        <taxon>Agaricomycetidae</taxon>
        <taxon>Agaricales</taxon>
        <taxon>Marasmiineae</taxon>
        <taxon>Omphalotaceae</taxon>
        <taxon>Marasmiellus</taxon>
    </lineage>
</organism>
<gene>
    <name evidence="1" type="ORF">VKT23_010229</name>
</gene>
<comment type="caution">
    <text evidence="1">The sequence shown here is derived from an EMBL/GenBank/DDBJ whole genome shotgun (WGS) entry which is preliminary data.</text>
</comment>
<keyword evidence="2" id="KW-1185">Reference proteome</keyword>
<name>A0ABR1JGH9_9AGAR</name>